<accession>A0A6J6PF27</accession>
<name>A0A6J6PF27_9ZZZZ</name>
<dbReference type="GO" id="GO:0003755">
    <property type="term" value="F:peptidyl-prolyl cis-trans isomerase activity"/>
    <property type="evidence" value="ECO:0007669"/>
    <property type="project" value="UniProtKB-KW"/>
</dbReference>
<organism evidence="7">
    <name type="scientific">freshwater metagenome</name>
    <dbReference type="NCBI Taxonomy" id="449393"/>
    <lineage>
        <taxon>unclassified sequences</taxon>
        <taxon>metagenomes</taxon>
        <taxon>ecological metagenomes</taxon>
    </lineage>
</organism>
<dbReference type="PIRSF" id="PIRSF001467">
    <property type="entry name" value="Peptidylpro_ismrse"/>
    <property type="match status" value="1"/>
</dbReference>
<reference evidence="7" key="1">
    <citation type="submission" date="2020-05" db="EMBL/GenBank/DDBJ databases">
        <authorList>
            <person name="Chiriac C."/>
            <person name="Salcher M."/>
            <person name="Ghai R."/>
            <person name="Kavagutti S V."/>
        </authorList>
    </citation>
    <scope>NUCLEOTIDE SEQUENCE</scope>
</reference>
<comment type="subcellular location">
    <subcellularLocation>
        <location evidence="1">Cytoplasm</location>
    </subcellularLocation>
</comment>
<dbReference type="AlphaFoldDB" id="A0A6J6PF27"/>
<dbReference type="PRINTS" id="PR00153">
    <property type="entry name" value="CSAPPISMRASE"/>
</dbReference>
<keyword evidence="3" id="KW-0963">Cytoplasm</keyword>
<dbReference type="PROSITE" id="PS50072">
    <property type="entry name" value="CSA_PPIASE_2"/>
    <property type="match status" value="1"/>
</dbReference>
<dbReference type="GO" id="GO:0006457">
    <property type="term" value="P:protein folding"/>
    <property type="evidence" value="ECO:0007669"/>
    <property type="project" value="InterPro"/>
</dbReference>
<dbReference type="InterPro" id="IPR002130">
    <property type="entry name" value="Cyclophilin-type_PPIase_dom"/>
</dbReference>
<dbReference type="PANTHER" id="PTHR45625:SF4">
    <property type="entry name" value="PEPTIDYLPROLYL ISOMERASE DOMAIN AND WD REPEAT-CONTAINING PROTEIN 1"/>
    <property type="match status" value="1"/>
</dbReference>
<evidence type="ECO:0000256" key="3">
    <source>
        <dbReference type="ARBA" id="ARBA00022490"/>
    </source>
</evidence>
<proteinExistence type="predicted"/>
<dbReference type="InterPro" id="IPR044666">
    <property type="entry name" value="Cyclophilin_A-like"/>
</dbReference>
<keyword evidence="5" id="KW-0413">Isomerase</keyword>
<dbReference type="Pfam" id="PF00160">
    <property type="entry name" value="Pro_isomerase"/>
    <property type="match status" value="1"/>
</dbReference>
<dbReference type="EMBL" id="CAEZXK010000058">
    <property type="protein sequence ID" value="CAB4695375.1"/>
    <property type="molecule type" value="Genomic_DNA"/>
</dbReference>
<dbReference type="InterPro" id="IPR029000">
    <property type="entry name" value="Cyclophilin-like_dom_sf"/>
</dbReference>
<protein>
    <recommendedName>
        <fullName evidence="2">peptidylprolyl isomerase</fullName>
        <ecNumber evidence="2">5.2.1.8</ecNumber>
    </recommendedName>
</protein>
<evidence type="ECO:0000256" key="5">
    <source>
        <dbReference type="ARBA" id="ARBA00023235"/>
    </source>
</evidence>
<keyword evidence="4" id="KW-0697">Rotamase</keyword>
<gene>
    <name evidence="7" type="ORF">UFOPK2370_01215</name>
</gene>
<dbReference type="InterPro" id="IPR020892">
    <property type="entry name" value="Cyclophilin-type_PPIase_CS"/>
</dbReference>
<dbReference type="Gene3D" id="2.40.100.10">
    <property type="entry name" value="Cyclophilin-like"/>
    <property type="match status" value="1"/>
</dbReference>
<evidence type="ECO:0000256" key="1">
    <source>
        <dbReference type="ARBA" id="ARBA00004496"/>
    </source>
</evidence>
<dbReference type="SUPFAM" id="SSF50891">
    <property type="entry name" value="Cyclophilin-like"/>
    <property type="match status" value="1"/>
</dbReference>
<dbReference type="PROSITE" id="PS00170">
    <property type="entry name" value="CSA_PPIASE_1"/>
    <property type="match status" value="1"/>
</dbReference>
<evidence type="ECO:0000256" key="2">
    <source>
        <dbReference type="ARBA" id="ARBA00013194"/>
    </source>
</evidence>
<sequence length="167" mass="18127">MTHTQIATIHTNHGAIKINLFGNEAPVTVKNFVDLASGEKTGKPFYDGVIFHRIIAGFMIQGGDPTGTGRGGPGYDFDDEPHPERHFNEPYMLAMANAGKKFDGSGTNGSQFFITVAPTQYLHGKHTVFGEVADEESRKVVDKIASVAVDHNDKPHEDVAIESITFA</sequence>
<dbReference type="FunFam" id="2.40.100.10:FF:000028">
    <property type="entry name" value="Peptidyl-prolyl cis-trans isomerase"/>
    <property type="match status" value="1"/>
</dbReference>
<evidence type="ECO:0000313" key="7">
    <source>
        <dbReference type="EMBL" id="CAB4695375.1"/>
    </source>
</evidence>
<dbReference type="CDD" id="cd00317">
    <property type="entry name" value="cyclophilin"/>
    <property type="match status" value="1"/>
</dbReference>
<dbReference type="PANTHER" id="PTHR45625">
    <property type="entry name" value="PEPTIDYL-PROLYL CIS-TRANS ISOMERASE-RELATED"/>
    <property type="match status" value="1"/>
</dbReference>
<dbReference type="InterPro" id="IPR024936">
    <property type="entry name" value="Cyclophilin-type_PPIase"/>
</dbReference>
<dbReference type="EC" id="5.2.1.8" evidence="2"/>
<dbReference type="GO" id="GO:0005737">
    <property type="term" value="C:cytoplasm"/>
    <property type="evidence" value="ECO:0007669"/>
    <property type="project" value="UniProtKB-SubCell"/>
</dbReference>
<evidence type="ECO:0000256" key="4">
    <source>
        <dbReference type="ARBA" id="ARBA00023110"/>
    </source>
</evidence>
<evidence type="ECO:0000259" key="6">
    <source>
        <dbReference type="PROSITE" id="PS50072"/>
    </source>
</evidence>
<feature type="domain" description="PPIase cyclophilin-type" evidence="6">
    <location>
        <begin position="3"/>
        <end position="166"/>
    </location>
</feature>